<proteinExistence type="predicted"/>
<name>A0ABU0L6E8_9BACL</name>
<keyword evidence="1" id="KW-0472">Membrane</keyword>
<comment type="caution">
    <text evidence="3">The sequence shown here is derived from an EMBL/GenBank/DDBJ whole genome shotgun (WGS) entry which is preliminary data.</text>
</comment>
<evidence type="ECO:0000313" key="3">
    <source>
        <dbReference type="EMBL" id="MDQ0496870.1"/>
    </source>
</evidence>
<evidence type="ECO:0000256" key="2">
    <source>
        <dbReference type="SAM" id="SignalP"/>
    </source>
</evidence>
<protein>
    <submittedName>
        <fullName evidence="3">Uncharacterized protein</fullName>
    </submittedName>
</protein>
<feature type="chain" id="PRO_5045959938" evidence="2">
    <location>
        <begin position="23"/>
        <end position="95"/>
    </location>
</feature>
<evidence type="ECO:0000256" key="1">
    <source>
        <dbReference type="SAM" id="Phobius"/>
    </source>
</evidence>
<sequence>MVMKVAAFSFALLFLATSHTYAAADAGMDKFDTIIDVVAKWLGRIGLVVAFFGAGQLALGFKQDDADGKVRGMKTLAAGFMLFGITESLSLFGLK</sequence>
<keyword evidence="2" id="KW-0732">Signal</keyword>
<keyword evidence="4" id="KW-1185">Reference proteome</keyword>
<dbReference type="Proteomes" id="UP001242811">
    <property type="component" value="Unassembled WGS sequence"/>
</dbReference>
<feature type="signal peptide" evidence="2">
    <location>
        <begin position="1"/>
        <end position="22"/>
    </location>
</feature>
<keyword evidence="1" id="KW-0812">Transmembrane</keyword>
<organism evidence="3 4">
    <name type="scientific">Paenibacillus brasilensis</name>
    <dbReference type="NCBI Taxonomy" id="128574"/>
    <lineage>
        <taxon>Bacteria</taxon>
        <taxon>Bacillati</taxon>
        <taxon>Bacillota</taxon>
        <taxon>Bacilli</taxon>
        <taxon>Bacillales</taxon>
        <taxon>Paenibacillaceae</taxon>
        <taxon>Paenibacillus</taxon>
    </lineage>
</organism>
<keyword evidence="1" id="KW-1133">Transmembrane helix</keyword>
<reference evidence="3 4" key="1">
    <citation type="submission" date="2023-07" db="EMBL/GenBank/DDBJ databases">
        <title>Genomic Encyclopedia of Type Strains, Phase IV (KMG-IV): sequencing the most valuable type-strain genomes for metagenomic binning, comparative biology and taxonomic classification.</title>
        <authorList>
            <person name="Goeker M."/>
        </authorList>
    </citation>
    <scope>NUCLEOTIDE SEQUENCE [LARGE SCALE GENOMIC DNA]</scope>
    <source>
        <strain evidence="3 4">DSM 14914</strain>
    </source>
</reference>
<feature type="transmembrane region" description="Helical" evidence="1">
    <location>
        <begin position="73"/>
        <end position="94"/>
    </location>
</feature>
<evidence type="ECO:0000313" key="4">
    <source>
        <dbReference type="Proteomes" id="UP001242811"/>
    </source>
</evidence>
<accession>A0ABU0L6E8</accession>
<dbReference type="EMBL" id="JAUSWA010000046">
    <property type="protein sequence ID" value="MDQ0496870.1"/>
    <property type="molecule type" value="Genomic_DNA"/>
</dbReference>
<gene>
    <name evidence="3" type="ORF">QOZ95_005070</name>
</gene>
<feature type="transmembrane region" description="Helical" evidence="1">
    <location>
        <begin position="41"/>
        <end position="61"/>
    </location>
</feature>